<dbReference type="EMBL" id="CP042430">
    <property type="protein sequence ID" value="QEC46311.1"/>
    <property type="molecule type" value="Genomic_DNA"/>
</dbReference>
<feature type="compositionally biased region" description="Low complexity" evidence="1">
    <location>
        <begin position="42"/>
        <end position="52"/>
    </location>
</feature>
<sequence length="299" mass="30073">MESDVTATLTELERKLKELERELENVGRGGETDAEPAQSGWPHAADPALSAAPPAPDPGPPPAGVTPFTASWHGTAGAAPPPPGPPGPPPPAYNGAPAAVPVTPPPSPWPPAAQAAPAPAPAPPAPPWAPEPAAAAWPTEPPSAWPTEPPPAPQAPAAGLHRQLDDLLAFRERLVASTNDLVAELSRVLTDLSAEMTPPAPPDPHDTVFAGHVTIEAAPFTEFAALAAFEQALVHAPGVADVSVRALDAGRATLEATLARPVALAAALRASSPVPFSIQVVADGFLGLAIGPAAGPPPG</sequence>
<feature type="compositionally biased region" description="Pro residues" evidence="1">
    <location>
        <begin position="102"/>
        <end position="111"/>
    </location>
</feature>
<proteinExistence type="predicted"/>
<evidence type="ECO:0000313" key="2">
    <source>
        <dbReference type="EMBL" id="QEC46311.1"/>
    </source>
</evidence>
<keyword evidence="3" id="KW-1185">Reference proteome</keyword>
<organism evidence="2 3">
    <name type="scientific">Baekduia soli</name>
    <dbReference type="NCBI Taxonomy" id="496014"/>
    <lineage>
        <taxon>Bacteria</taxon>
        <taxon>Bacillati</taxon>
        <taxon>Actinomycetota</taxon>
        <taxon>Thermoleophilia</taxon>
        <taxon>Solirubrobacterales</taxon>
        <taxon>Baekduiaceae</taxon>
        <taxon>Baekduia</taxon>
    </lineage>
</organism>
<feature type="region of interest" description="Disordered" evidence="1">
    <location>
        <begin position="20"/>
        <end position="158"/>
    </location>
</feature>
<evidence type="ECO:0000256" key="1">
    <source>
        <dbReference type="SAM" id="MobiDB-lite"/>
    </source>
</evidence>
<feature type="compositionally biased region" description="Pro residues" evidence="1">
    <location>
        <begin position="118"/>
        <end position="130"/>
    </location>
</feature>
<reference evidence="2 3" key="1">
    <citation type="journal article" date="2018" name="J. Microbiol.">
        <title>Baekduia soli gen. nov., sp. nov., a novel bacterium isolated from the soil of Baekdu Mountain and proposal of a novel family name, Baekduiaceae fam. nov.</title>
        <authorList>
            <person name="An D.S."/>
            <person name="Siddiqi M.Z."/>
            <person name="Kim K.H."/>
            <person name="Yu H.S."/>
            <person name="Im W.T."/>
        </authorList>
    </citation>
    <scope>NUCLEOTIDE SEQUENCE [LARGE SCALE GENOMIC DNA]</scope>
    <source>
        <strain evidence="2 3">BR7-21</strain>
    </source>
</reference>
<dbReference type="RefSeq" id="WP_146915373.1">
    <property type="nucleotide sequence ID" value="NZ_CP042430.1"/>
</dbReference>
<gene>
    <name evidence="2" type="ORF">FSW04_01110</name>
</gene>
<dbReference type="KEGG" id="bsol:FSW04_01110"/>
<dbReference type="OrthoDB" id="9835242at2"/>
<dbReference type="AlphaFoldDB" id="A0A5B8U012"/>
<feature type="compositionally biased region" description="Pro residues" evidence="1">
    <location>
        <begin position="53"/>
        <end position="64"/>
    </location>
</feature>
<accession>A0A5B8U012</accession>
<dbReference type="PRINTS" id="PR01217">
    <property type="entry name" value="PRICHEXTENSN"/>
</dbReference>
<name>A0A5B8U012_9ACTN</name>
<protein>
    <submittedName>
        <fullName evidence="2">Uncharacterized protein</fullName>
    </submittedName>
</protein>
<dbReference type="Proteomes" id="UP000321805">
    <property type="component" value="Chromosome"/>
</dbReference>
<feature type="compositionally biased region" description="Pro residues" evidence="1">
    <location>
        <begin position="139"/>
        <end position="154"/>
    </location>
</feature>
<evidence type="ECO:0000313" key="3">
    <source>
        <dbReference type="Proteomes" id="UP000321805"/>
    </source>
</evidence>
<feature type="compositionally biased region" description="Pro residues" evidence="1">
    <location>
        <begin position="79"/>
        <end position="92"/>
    </location>
</feature>